<accession>A0ABQ2RJB9</accession>
<protein>
    <recommendedName>
        <fullName evidence="3">NIF system FeS cluster assembly NifU C-terminal domain-containing protein</fullName>
    </recommendedName>
</protein>
<dbReference type="RefSeq" id="WP_189250666.1">
    <property type="nucleotide sequence ID" value="NZ_BMQJ01000026.1"/>
</dbReference>
<dbReference type="EMBL" id="BMQJ01000026">
    <property type="protein sequence ID" value="GGQ29522.1"/>
    <property type="molecule type" value="Genomic_DNA"/>
</dbReference>
<evidence type="ECO:0000256" key="2">
    <source>
        <dbReference type="SAM" id="MobiDB-lite"/>
    </source>
</evidence>
<gene>
    <name evidence="4" type="ORF">GCM10010140_69660</name>
</gene>
<evidence type="ECO:0000256" key="1">
    <source>
        <dbReference type="ARBA" id="ARBA00049958"/>
    </source>
</evidence>
<feature type="region of interest" description="Disordered" evidence="2">
    <location>
        <begin position="196"/>
        <end position="221"/>
    </location>
</feature>
<sequence>MTGPAATGRRPGAGPLADGPAARDVRAGGPGARDVRAGGSRGREVQAAGERVEALLTDLGAHADPATRARAEELVRALVELYGAGLERVVEAVVEAGAADVLHRLTGDDLVSGLLILHDLHPLGAAERAAVAVERALAGREEKAELLGVDETGVVRLRLTGAGHGCPSSRRALLRTVEDAVTRAVPEAARVEITEAGGPAAGRSPLLQIGRRPAAAGGGTP</sequence>
<dbReference type="Proteomes" id="UP000611554">
    <property type="component" value="Unassembled WGS sequence"/>
</dbReference>
<keyword evidence="5" id="KW-1185">Reference proteome</keyword>
<dbReference type="Gene3D" id="3.30.300.130">
    <property type="entry name" value="Fe-S cluster assembly (FSCA)"/>
    <property type="match status" value="1"/>
</dbReference>
<feature type="compositionally biased region" description="Low complexity" evidence="2">
    <location>
        <begin position="1"/>
        <end position="20"/>
    </location>
</feature>
<organism evidence="4 5">
    <name type="scientific">Streptosporangium pseudovulgare</name>
    <dbReference type="NCBI Taxonomy" id="35765"/>
    <lineage>
        <taxon>Bacteria</taxon>
        <taxon>Bacillati</taxon>
        <taxon>Actinomycetota</taxon>
        <taxon>Actinomycetes</taxon>
        <taxon>Streptosporangiales</taxon>
        <taxon>Streptosporangiaceae</taxon>
        <taxon>Streptosporangium</taxon>
    </lineage>
</organism>
<proteinExistence type="predicted"/>
<dbReference type="Pfam" id="PF01106">
    <property type="entry name" value="NifU"/>
    <property type="match status" value="1"/>
</dbReference>
<feature type="domain" description="NIF system FeS cluster assembly NifU C-terminal" evidence="3">
    <location>
        <begin position="137"/>
        <end position="192"/>
    </location>
</feature>
<feature type="region of interest" description="Disordered" evidence="2">
    <location>
        <begin position="1"/>
        <end position="42"/>
    </location>
</feature>
<evidence type="ECO:0000313" key="5">
    <source>
        <dbReference type="Proteomes" id="UP000611554"/>
    </source>
</evidence>
<comment type="caution">
    <text evidence="4">The sequence shown here is derived from an EMBL/GenBank/DDBJ whole genome shotgun (WGS) entry which is preliminary data.</text>
</comment>
<name>A0ABQ2RJB9_9ACTN</name>
<comment type="function">
    <text evidence="1">May be involved in the formation or repair of [Fe-S] clusters present in iron-sulfur proteins.</text>
</comment>
<dbReference type="SUPFAM" id="SSF117916">
    <property type="entry name" value="Fe-S cluster assembly (FSCA) domain-like"/>
    <property type="match status" value="1"/>
</dbReference>
<evidence type="ECO:0000259" key="3">
    <source>
        <dbReference type="Pfam" id="PF01106"/>
    </source>
</evidence>
<dbReference type="InterPro" id="IPR001075">
    <property type="entry name" value="NIF_FeS_clus_asmbl_NifU_C"/>
</dbReference>
<feature type="compositionally biased region" description="Basic and acidic residues" evidence="2">
    <location>
        <begin position="33"/>
        <end position="42"/>
    </location>
</feature>
<dbReference type="InterPro" id="IPR034904">
    <property type="entry name" value="FSCA_dom_sf"/>
</dbReference>
<reference evidence="5" key="1">
    <citation type="journal article" date="2019" name="Int. J. Syst. Evol. Microbiol.">
        <title>The Global Catalogue of Microorganisms (GCM) 10K type strain sequencing project: providing services to taxonomists for standard genome sequencing and annotation.</title>
        <authorList>
            <consortium name="The Broad Institute Genomics Platform"/>
            <consortium name="The Broad Institute Genome Sequencing Center for Infectious Disease"/>
            <person name="Wu L."/>
            <person name="Ma J."/>
        </authorList>
    </citation>
    <scope>NUCLEOTIDE SEQUENCE [LARGE SCALE GENOMIC DNA]</scope>
    <source>
        <strain evidence="5">JCM 3115</strain>
    </source>
</reference>
<evidence type="ECO:0000313" key="4">
    <source>
        <dbReference type="EMBL" id="GGQ29522.1"/>
    </source>
</evidence>